<feature type="region of interest" description="Disordered" evidence="5">
    <location>
        <begin position="186"/>
        <end position="236"/>
    </location>
</feature>
<dbReference type="PROSITE" id="PS00518">
    <property type="entry name" value="ZF_RING_1"/>
    <property type="match status" value="1"/>
</dbReference>
<gene>
    <name evidence="6" type="ORF">FDP41_003074</name>
</gene>
<accession>A0A6A5BSQ8</accession>
<evidence type="ECO:0008006" key="8">
    <source>
        <dbReference type="Google" id="ProtNLM"/>
    </source>
</evidence>
<evidence type="ECO:0000256" key="4">
    <source>
        <dbReference type="SAM" id="Coils"/>
    </source>
</evidence>
<keyword evidence="1" id="KW-0479">Metal-binding</keyword>
<protein>
    <recommendedName>
        <fullName evidence="8">RING-type domain-containing protein</fullName>
    </recommendedName>
</protein>
<dbReference type="VEuPathDB" id="AmoebaDB:NF0031220"/>
<dbReference type="GO" id="GO:0008270">
    <property type="term" value="F:zinc ion binding"/>
    <property type="evidence" value="ECO:0007669"/>
    <property type="project" value="UniProtKB-KW"/>
</dbReference>
<sequence length="478" mass="52662">MFLPKCCSCMRDAGASVEFFFLECGHFVCEACMVATSHQNLALVEQLPHNPSSLRGYCSFCQRQSLAISLADSKAIPRNIYEYVSSNFRNLFNDAFSKLDSVLKFQHQHYEQVIGQLRNENVRLKESLEHLSNTANTASLIRPQHPQRTPHRFAFPHVMEATLSSNHSHSSFHYSHPQNLHAQDVLSTPRHTSSNLSSFMSPHRTGIGTPMPHANSIRIPTPSSKIPGVSPIRPNSALNESLNQVILHQQENQENAEVATETATTNTPRKPQSNDSSSNDSSMTQISTISRTKSLVPKALSRPPQQHQSTPLLQGSKSSLNASQGIKGRTIARVETPFLSSNRSPHQEKKALLVRKNLAGQAERLLDESVSRPLTRSSMGNDENMDPSGTGDTTNSEQNVMDKQASVLGLPKRASTLGHKEVSPTSKNKSPPSAIQKQNKTSVLAPNTPVNPRQLLSLATPSRQRPQSSRGLSNNTRQ</sequence>
<feature type="compositionally biased region" description="Polar residues" evidence="5">
    <location>
        <begin position="283"/>
        <end position="293"/>
    </location>
</feature>
<dbReference type="VEuPathDB" id="AmoebaDB:FDP41_003074"/>
<dbReference type="EMBL" id="VFQX01000033">
    <property type="protein sequence ID" value="KAF0977752.1"/>
    <property type="molecule type" value="Genomic_DNA"/>
</dbReference>
<keyword evidence="4" id="KW-0175">Coiled coil</keyword>
<dbReference type="OMA" id="FLECGHF"/>
<feature type="compositionally biased region" description="Low complexity" evidence="5">
    <location>
        <begin position="252"/>
        <end position="282"/>
    </location>
</feature>
<evidence type="ECO:0000256" key="3">
    <source>
        <dbReference type="ARBA" id="ARBA00022833"/>
    </source>
</evidence>
<dbReference type="InterPro" id="IPR017907">
    <property type="entry name" value="Znf_RING_CS"/>
</dbReference>
<feature type="compositionally biased region" description="Polar residues" evidence="5">
    <location>
        <begin position="423"/>
        <end position="451"/>
    </location>
</feature>
<organism evidence="6 7">
    <name type="scientific">Naegleria fowleri</name>
    <name type="common">Brain eating amoeba</name>
    <dbReference type="NCBI Taxonomy" id="5763"/>
    <lineage>
        <taxon>Eukaryota</taxon>
        <taxon>Discoba</taxon>
        <taxon>Heterolobosea</taxon>
        <taxon>Tetramitia</taxon>
        <taxon>Eutetramitia</taxon>
        <taxon>Vahlkampfiidae</taxon>
        <taxon>Naegleria</taxon>
    </lineage>
</organism>
<name>A0A6A5BSQ8_NAEFO</name>
<evidence type="ECO:0000313" key="6">
    <source>
        <dbReference type="EMBL" id="KAF0977752.1"/>
    </source>
</evidence>
<keyword evidence="2" id="KW-0863">Zinc-finger</keyword>
<evidence type="ECO:0000256" key="5">
    <source>
        <dbReference type="SAM" id="MobiDB-lite"/>
    </source>
</evidence>
<feature type="compositionally biased region" description="Polar residues" evidence="5">
    <location>
        <begin position="186"/>
        <end position="200"/>
    </location>
</feature>
<dbReference type="GeneID" id="68110292"/>
<feature type="region of interest" description="Disordered" evidence="5">
    <location>
        <begin position="252"/>
        <end position="324"/>
    </location>
</feature>
<keyword evidence="7" id="KW-1185">Reference proteome</keyword>
<feature type="coiled-coil region" evidence="4">
    <location>
        <begin position="107"/>
        <end position="134"/>
    </location>
</feature>
<keyword evidence="3" id="KW-0862">Zinc</keyword>
<feature type="region of interest" description="Disordered" evidence="5">
    <location>
        <begin position="414"/>
        <end position="478"/>
    </location>
</feature>
<evidence type="ECO:0000256" key="2">
    <source>
        <dbReference type="ARBA" id="ARBA00022771"/>
    </source>
</evidence>
<reference evidence="6 7" key="1">
    <citation type="journal article" date="2019" name="Sci. Rep.">
        <title>Nanopore sequencing improves the draft genome of the human pathogenic amoeba Naegleria fowleri.</title>
        <authorList>
            <person name="Liechti N."/>
            <person name="Schurch N."/>
            <person name="Bruggmann R."/>
            <person name="Wittwer M."/>
        </authorList>
    </citation>
    <scope>NUCLEOTIDE SEQUENCE [LARGE SCALE GENOMIC DNA]</scope>
    <source>
        <strain evidence="6 7">ATCC 30894</strain>
    </source>
</reference>
<dbReference type="AlphaFoldDB" id="A0A6A5BSQ8"/>
<comment type="caution">
    <text evidence="6">The sequence shown here is derived from an EMBL/GenBank/DDBJ whole genome shotgun (WGS) entry which is preliminary data.</text>
</comment>
<feature type="compositionally biased region" description="Polar residues" evidence="5">
    <location>
        <begin position="372"/>
        <end position="381"/>
    </location>
</feature>
<feature type="compositionally biased region" description="Polar residues" evidence="5">
    <location>
        <begin position="303"/>
        <end position="324"/>
    </location>
</feature>
<feature type="compositionally biased region" description="Polar residues" evidence="5">
    <location>
        <begin position="457"/>
        <end position="478"/>
    </location>
</feature>
<dbReference type="OrthoDB" id="10387800at2759"/>
<dbReference type="VEuPathDB" id="AmoebaDB:NfTy_058730"/>
<dbReference type="RefSeq" id="XP_044562465.1">
    <property type="nucleotide sequence ID" value="XM_044706338.1"/>
</dbReference>
<evidence type="ECO:0000256" key="1">
    <source>
        <dbReference type="ARBA" id="ARBA00022723"/>
    </source>
</evidence>
<evidence type="ECO:0000313" key="7">
    <source>
        <dbReference type="Proteomes" id="UP000444721"/>
    </source>
</evidence>
<feature type="region of interest" description="Disordered" evidence="5">
    <location>
        <begin position="364"/>
        <end position="397"/>
    </location>
</feature>
<proteinExistence type="predicted"/>
<dbReference type="Proteomes" id="UP000444721">
    <property type="component" value="Unassembled WGS sequence"/>
</dbReference>